<dbReference type="AlphaFoldDB" id="F3FJU7"/>
<accession>F3FJU7</accession>
<proteinExistence type="predicted"/>
<dbReference type="EMBL" id="AEAH01000773">
    <property type="protein sequence ID" value="EGH30483.1"/>
    <property type="molecule type" value="Genomic_DNA"/>
</dbReference>
<organism evidence="1 2">
    <name type="scientific">Pseudomonas syringae pv. japonica str. M301072</name>
    <dbReference type="NCBI Taxonomy" id="629262"/>
    <lineage>
        <taxon>Bacteria</taxon>
        <taxon>Pseudomonadati</taxon>
        <taxon>Pseudomonadota</taxon>
        <taxon>Gammaproteobacteria</taxon>
        <taxon>Pseudomonadales</taxon>
        <taxon>Pseudomonadaceae</taxon>
        <taxon>Pseudomonas</taxon>
        <taxon>Pseudomonas syringae</taxon>
    </lineage>
</organism>
<dbReference type="HOGENOM" id="CLU_3315671_0_0_6"/>
<sequence length="39" mass="4365">MCMKILFEVMFLAQNFALNIPTLTDDLSSMGFPPAADRD</sequence>
<evidence type="ECO:0000313" key="1">
    <source>
        <dbReference type="EMBL" id="EGH30483.1"/>
    </source>
</evidence>
<protein>
    <submittedName>
        <fullName evidence="1">Uncharacterized protein</fullName>
    </submittedName>
</protein>
<dbReference type="PATRIC" id="fig|629262.5.peg.2729"/>
<evidence type="ECO:0000313" key="2">
    <source>
        <dbReference type="Proteomes" id="UP000004471"/>
    </source>
</evidence>
<reference evidence="1 2" key="1">
    <citation type="journal article" date="2011" name="PLoS Pathog.">
        <title>Dynamic evolution of pathogenicity revealed by sequencing and comparative genomics of 19 Pseudomonas syringae isolates.</title>
        <authorList>
            <person name="Baltrus D.A."/>
            <person name="Nishimura M.T."/>
            <person name="Romanchuk A."/>
            <person name="Chang J.H."/>
            <person name="Mukhtar M.S."/>
            <person name="Cherkis K."/>
            <person name="Roach J."/>
            <person name="Grant S.R."/>
            <person name="Jones C.D."/>
            <person name="Dangl J.L."/>
        </authorList>
    </citation>
    <scope>NUCLEOTIDE SEQUENCE [LARGE SCALE GENOMIC DNA]</scope>
    <source>
        <strain evidence="2">M301072PT</strain>
    </source>
</reference>
<comment type="caution">
    <text evidence="1">The sequence shown here is derived from an EMBL/GenBank/DDBJ whole genome shotgun (WGS) entry which is preliminary data.</text>
</comment>
<gene>
    <name evidence="1" type="ORF">PSYJA_16492</name>
</gene>
<name>F3FJU7_PSESX</name>
<dbReference type="Proteomes" id="UP000004471">
    <property type="component" value="Unassembled WGS sequence"/>
</dbReference>